<dbReference type="GO" id="GO:0000812">
    <property type="term" value="C:Swr1 complex"/>
    <property type="evidence" value="ECO:0007669"/>
    <property type="project" value="TreeGrafter"/>
</dbReference>
<evidence type="ECO:0000256" key="2">
    <source>
        <dbReference type="ARBA" id="ARBA00022853"/>
    </source>
</evidence>
<sequence length="432" mass="47421">MDVKDILGVSRSASAVAERVEKVKEKKLVKPKGMSREAFALLSASHPLHPSHLAGDLRKEAALKATREKTKRSSRGRAVFQWRPFTNPGRADGLQLKHWVKCFQDAAGKVAPADPGEYSFAKYNKKVVVLRYDDEEWTSLITKQEGWSREETDHLLDVVQALDLRWLVIADRYEFEGGARRSMEDLKERYYAVQRDLLVGRAGGPEPVAHEPLVRHPYNRQHEQERKKGLELLLDRTKEQEEAESQVLVEAAAIESARKEEEAARRASAEHGGSPGPGGVPQEAASTAAAAGPGPVSAFSNEPEVGVPPVFDESGKPAVPPKRAIVRGAFCRELAEGVAARLQPARVQKALEGSMAELKVTEFPRAPTRAACGAYISLQAEVLALLELKRQLATNQALAAGNKRPAARMEGGDDGTPRSDKRQRVARKFADD</sequence>
<evidence type="ECO:0000256" key="6">
    <source>
        <dbReference type="SAM" id="MobiDB-lite"/>
    </source>
</evidence>
<name>A0A3M7KUF7_AUXPR</name>
<keyword evidence="2" id="KW-0156">Chromatin regulator</keyword>
<dbReference type="GO" id="GO:0035267">
    <property type="term" value="C:NuA4 histone acetyltransferase complex"/>
    <property type="evidence" value="ECO:0007669"/>
    <property type="project" value="InterPro"/>
</dbReference>
<organism evidence="8 9">
    <name type="scientific">Auxenochlorella protothecoides</name>
    <name type="common">Green microalga</name>
    <name type="synonym">Chlorella protothecoides</name>
    <dbReference type="NCBI Taxonomy" id="3075"/>
    <lineage>
        <taxon>Eukaryota</taxon>
        <taxon>Viridiplantae</taxon>
        <taxon>Chlorophyta</taxon>
        <taxon>core chlorophytes</taxon>
        <taxon>Trebouxiophyceae</taxon>
        <taxon>Chlorellales</taxon>
        <taxon>Chlorellaceae</taxon>
        <taxon>Auxenochlorella</taxon>
    </lineage>
</organism>
<dbReference type="GO" id="GO:0006338">
    <property type="term" value="P:chromatin remodeling"/>
    <property type="evidence" value="ECO:0007669"/>
    <property type="project" value="InterPro"/>
</dbReference>
<feature type="region of interest" description="Disordered" evidence="6">
    <location>
        <begin position="259"/>
        <end position="319"/>
    </location>
</feature>
<gene>
    <name evidence="8" type="ORF">APUTEX25_001101</name>
</gene>
<evidence type="ECO:0000313" key="9">
    <source>
        <dbReference type="Proteomes" id="UP000279271"/>
    </source>
</evidence>
<feature type="non-terminal residue" evidence="8">
    <location>
        <position position="432"/>
    </location>
</feature>
<comment type="caution">
    <text evidence="8">The sequence shown here is derived from an EMBL/GenBank/DDBJ whole genome shotgun (WGS) entry which is preliminary data.</text>
</comment>
<evidence type="ECO:0000256" key="4">
    <source>
        <dbReference type="ARBA" id="ARBA00023163"/>
    </source>
</evidence>
<dbReference type="GO" id="GO:0006281">
    <property type="term" value="P:DNA repair"/>
    <property type="evidence" value="ECO:0007669"/>
    <property type="project" value="InterPro"/>
</dbReference>
<feature type="compositionally biased region" description="Basic and acidic residues" evidence="6">
    <location>
        <begin position="259"/>
        <end position="269"/>
    </location>
</feature>
<feature type="non-terminal residue" evidence="8">
    <location>
        <position position="1"/>
    </location>
</feature>
<dbReference type="InterPro" id="IPR001005">
    <property type="entry name" value="SANT/Myb"/>
</dbReference>
<keyword evidence="4" id="KW-0804">Transcription</keyword>
<dbReference type="InterPro" id="IPR027109">
    <property type="entry name" value="Swc4/Dmap1"/>
</dbReference>
<dbReference type="EMBL" id="QOKY01000202">
    <property type="protein sequence ID" value="RMZ52982.1"/>
    <property type="molecule type" value="Genomic_DNA"/>
</dbReference>
<dbReference type="Gene3D" id="1.10.10.60">
    <property type="entry name" value="Homeodomain-like"/>
    <property type="match status" value="1"/>
</dbReference>
<feature type="region of interest" description="Disordered" evidence="6">
    <location>
        <begin position="203"/>
        <end position="226"/>
    </location>
</feature>
<comment type="subcellular location">
    <subcellularLocation>
        <location evidence="1">Nucleus</location>
    </subcellularLocation>
</comment>
<dbReference type="SMART" id="SM00717">
    <property type="entry name" value="SANT"/>
    <property type="match status" value="1"/>
</dbReference>
<evidence type="ECO:0000259" key="7">
    <source>
        <dbReference type="PROSITE" id="PS50090"/>
    </source>
</evidence>
<proteinExistence type="predicted"/>
<dbReference type="PANTHER" id="PTHR12855">
    <property type="entry name" value="DNA METHYLTRANSFERASE 1-ASSOCIATED PROTEIN 1 FAMILY MEMBER"/>
    <property type="match status" value="1"/>
</dbReference>
<keyword evidence="3" id="KW-0805">Transcription regulation</keyword>
<dbReference type="Pfam" id="PF16282">
    <property type="entry name" value="SANT_DAMP1_like"/>
    <property type="match status" value="1"/>
</dbReference>
<dbReference type="PROSITE" id="PS50090">
    <property type="entry name" value="MYB_LIKE"/>
    <property type="match status" value="1"/>
</dbReference>
<feature type="compositionally biased region" description="Basic and acidic residues" evidence="6">
    <location>
        <begin position="415"/>
        <end position="432"/>
    </location>
</feature>
<dbReference type="Proteomes" id="UP000279271">
    <property type="component" value="Unassembled WGS sequence"/>
</dbReference>
<protein>
    <recommendedName>
        <fullName evidence="7">Myb-like domain-containing protein</fullName>
    </recommendedName>
</protein>
<reference evidence="9" key="1">
    <citation type="journal article" date="2018" name="Algal Res.">
        <title>Characterization of plant carbon substrate utilization by Auxenochlorella protothecoides.</title>
        <authorList>
            <person name="Vogler B.W."/>
            <person name="Starkenburg S.R."/>
            <person name="Sudasinghe N."/>
            <person name="Schambach J.Y."/>
            <person name="Rollin J.A."/>
            <person name="Pattathil S."/>
            <person name="Barry A.N."/>
        </authorList>
    </citation>
    <scope>NUCLEOTIDE SEQUENCE [LARGE SCALE GENOMIC DNA]</scope>
    <source>
        <strain evidence="9">UTEX 25</strain>
    </source>
</reference>
<dbReference type="FunFam" id="1.10.10.60:FF:000087">
    <property type="entry name" value="DNA methyltransferase 1-associated protein 1"/>
    <property type="match status" value="1"/>
</dbReference>
<feature type="compositionally biased region" description="Basic and acidic residues" evidence="6">
    <location>
        <begin position="208"/>
        <end position="226"/>
    </location>
</feature>
<evidence type="ECO:0000313" key="8">
    <source>
        <dbReference type="EMBL" id="RMZ52982.1"/>
    </source>
</evidence>
<evidence type="ECO:0000256" key="5">
    <source>
        <dbReference type="ARBA" id="ARBA00023242"/>
    </source>
</evidence>
<evidence type="ECO:0000256" key="1">
    <source>
        <dbReference type="ARBA" id="ARBA00004123"/>
    </source>
</evidence>
<dbReference type="AlphaFoldDB" id="A0A3M7KUF7"/>
<feature type="compositionally biased region" description="Low complexity" evidence="6">
    <location>
        <begin position="284"/>
        <end position="298"/>
    </location>
</feature>
<dbReference type="GO" id="GO:0000122">
    <property type="term" value="P:negative regulation of transcription by RNA polymerase II"/>
    <property type="evidence" value="ECO:0007669"/>
    <property type="project" value="TreeGrafter"/>
</dbReference>
<keyword evidence="5" id="KW-0539">Nucleus</keyword>
<feature type="domain" description="Myb-like" evidence="7">
    <location>
        <begin position="147"/>
        <end position="194"/>
    </location>
</feature>
<evidence type="ECO:0000256" key="3">
    <source>
        <dbReference type="ARBA" id="ARBA00023015"/>
    </source>
</evidence>
<dbReference type="InterPro" id="IPR032563">
    <property type="entry name" value="DAMP1_SANT-like"/>
</dbReference>
<accession>A0A3M7KUF7</accession>
<dbReference type="GO" id="GO:0003714">
    <property type="term" value="F:transcription corepressor activity"/>
    <property type="evidence" value="ECO:0007669"/>
    <property type="project" value="TreeGrafter"/>
</dbReference>
<feature type="region of interest" description="Disordered" evidence="6">
    <location>
        <begin position="397"/>
        <end position="432"/>
    </location>
</feature>
<dbReference type="PANTHER" id="PTHR12855:SF10">
    <property type="entry name" value="DNA METHYLTRANSFERASE 1-ASSOCIATED PROTEIN 1"/>
    <property type="match status" value="1"/>
</dbReference>